<feature type="transmembrane region" description="Helical" evidence="1">
    <location>
        <begin position="113"/>
        <end position="133"/>
    </location>
</feature>
<keyword evidence="1" id="KW-1133">Transmembrane helix</keyword>
<evidence type="ECO:0000313" key="2">
    <source>
        <dbReference type="EMBL" id="KUG28392.1"/>
    </source>
</evidence>
<keyword evidence="1" id="KW-0812">Transmembrane</keyword>
<dbReference type="EMBL" id="LNQE01000223">
    <property type="protein sequence ID" value="KUG28392.1"/>
    <property type="molecule type" value="Genomic_DNA"/>
</dbReference>
<name>A0A0W8G5F0_9ZZZZ</name>
<keyword evidence="1" id="KW-0472">Membrane</keyword>
<proteinExistence type="predicted"/>
<comment type="caution">
    <text evidence="2">The sequence shown here is derived from an EMBL/GenBank/DDBJ whole genome shotgun (WGS) entry which is preliminary data.</text>
</comment>
<feature type="transmembrane region" description="Helical" evidence="1">
    <location>
        <begin position="35"/>
        <end position="56"/>
    </location>
</feature>
<reference evidence="2" key="1">
    <citation type="journal article" date="2015" name="Proc. Natl. Acad. Sci. U.S.A.">
        <title>Networks of energetic and metabolic interactions define dynamics in microbial communities.</title>
        <authorList>
            <person name="Embree M."/>
            <person name="Liu J.K."/>
            <person name="Al-Bassam M.M."/>
            <person name="Zengler K."/>
        </authorList>
    </citation>
    <scope>NUCLEOTIDE SEQUENCE</scope>
</reference>
<accession>A0A0W8G5F0</accession>
<sequence>MALAGLVLCVAQALGYAEALCVTQGCSLHEDTTVFGLSLWWWGAAAFAGLGVLALWGRAAWAARAGLFCLAADIGLLALMALTAPCLTCLAAGALFLAFYLCVAPRAGGFGRLGLTVVLVWGLAFSPNLFAVAREAMKPWPLAGPETAAVRLFFTPTCPACRDAVAVMSRLDKPFLGFFPIAGSEEEVRMVARTMEGMAAGLPLPEALARSGDGEPVEVGLGLRIRLLKNKVAYLGGRPEGVPHLQINGWPRKWDSIDVF</sequence>
<gene>
    <name evidence="2" type="ORF">ASZ90_001732</name>
</gene>
<dbReference type="AlphaFoldDB" id="A0A0W8G5F0"/>
<evidence type="ECO:0000256" key="1">
    <source>
        <dbReference type="SAM" id="Phobius"/>
    </source>
</evidence>
<protein>
    <submittedName>
        <fullName evidence="2">Uncharacterized protein</fullName>
    </submittedName>
</protein>
<feature type="transmembrane region" description="Helical" evidence="1">
    <location>
        <begin position="68"/>
        <end position="101"/>
    </location>
</feature>
<organism evidence="2">
    <name type="scientific">hydrocarbon metagenome</name>
    <dbReference type="NCBI Taxonomy" id="938273"/>
    <lineage>
        <taxon>unclassified sequences</taxon>
        <taxon>metagenomes</taxon>
        <taxon>ecological metagenomes</taxon>
    </lineage>
</organism>